<dbReference type="GO" id="GO:0045454">
    <property type="term" value="P:cell redox homeostasis"/>
    <property type="evidence" value="ECO:0007669"/>
    <property type="project" value="TreeGrafter"/>
</dbReference>
<dbReference type="InterPro" id="IPR036249">
    <property type="entry name" value="Thioredoxin-like_sf"/>
</dbReference>
<comment type="similarity">
    <text evidence="1">Belongs to the thioredoxin family.</text>
</comment>
<dbReference type="PRINTS" id="PR00421">
    <property type="entry name" value="THIOREDOXIN"/>
</dbReference>
<protein>
    <recommendedName>
        <fullName evidence="6">Thioredoxin</fullName>
    </recommendedName>
</protein>
<dbReference type="Proteomes" id="UP000020492">
    <property type="component" value="Unassembled WGS sequence"/>
</dbReference>
<evidence type="ECO:0000256" key="6">
    <source>
        <dbReference type="NCBIfam" id="TIGR01068"/>
    </source>
</evidence>
<evidence type="ECO:0000313" key="9">
    <source>
        <dbReference type="Proteomes" id="UP000020492"/>
    </source>
</evidence>
<dbReference type="Pfam" id="PF00085">
    <property type="entry name" value="Thioredoxin"/>
    <property type="match status" value="1"/>
</dbReference>
<dbReference type="EMBL" id="JHAC01000064">
    <property type="protein sequence ID" value="EYB66808.1"/>
    <property type="molecule type" value="Genomic_DNA"/>
</dbReference>
<name>A0A016QL66_9DEIO</name>
<dbReference type="Gene3D" id="2.30.30.380">
    <property type="entry name" value="Zn-finger domain of Sec23/24"/>
    <property type="match status" value="1"/>
</dbReference>
<dbReference type="FunFam" id="3.40.30.10:FF:000001">
    <property type="entry name" value="Thioredoxin"/>
    <property type="match status" value="1"/>
</dbReference>
<accession>A0A016QL66</accession>
<evidence type="ECO:0000259" key="7">
    <source>
        <dbReference type="PROSITE" id="PS51352"/>
    </source>
</evidence>
<dbReference type="NCBIfam" id="TIGR01068">
    <property type="entry name" value="thioredoxin"/>
    <property type="match status" value="1"/>
</dbReference>
<dbReference type="GO" id="GO:0015035">
    <property type="term" value="F:protein-disulfide reductase activity"/>
    <property type="evidence" value="ECO:0007669"/>
    <property type="project" value="UniProtKB-UniRule"/>
</dbReference>
<dbReference type="InterPro" id="IPR013766">
    <property type="entry name" value="Thioredoxin_domain"/>
</dbReference>
<evidence type="ECO:0000256" key="2">
    <source>
        <dbReference type="ARBA" id="ARBA00022448"/>
    </source>
</evidence>
<sequence>MSDILTCPHCHARNRVQNVPAGQVPVCARCGAPLPWLHDGTDASFASDVQASVPVLVDFWAPWCGPCRVMGPVLEEVAREQAGKVRVVKVNVDENPTSPARFQVQGIPTLILFKDGQPVDRIVGAVNKQALMGRLGRLTA</sequence>
<gene>
    <name evidence="8" type="ORF">DEIPH_ctg069orf0009</name>
</gene>
<dbReference type="NCBIfam" id="NF008229">
    <property type="entry name" value="PRK10996.1"/>
    <property type="match status" value="1"/>
</dbReference>
<keyword evidence="4" id="KW-1015">Disulfide bond</keyword>
<evidence type="ECO:0000256" key="4">
    <source>
        <dbReference type="ARBA" id="ARBA00023157"/>
    </source>
</evidence>
<keyword evidence="5" id="KW-0676">Redox-active center</keyword>
<dbReference type="InterPro" id="IPR005746">
    <property type="entry name" value="Thioredoxin"/>
</dbReference>
<feature type="domain" description="Thioredoxin" evidence="7">
    <location>
        <begin position="28"/>
        <end position="140"/>
    </location>
</feature>
<keyword evidence="2" id="KW-0813">Transport</keyword>
<dbReference type="eggNOG" id="COG3118">
    <property type="taxonomic scope" value="Bacteria"/>
</dbReference>
<dbReference type="GO" id="GO:0005829">
    <property type="term" value="C:cytosol"/>
    <property type="evidence" value="ECO:0007669"/>
    <property type="project" value="TreeGrafter"/>
</dbReference>
<keyword evidence="3" id="KW-0249">Electron transport</keyword>
<dbReference type="CDD" id="cd02947">
    <property type="entry name" value="TRX_family"/>
    <property type="match status" value="1"/>
</dbReference>
<dbReference type="RefSeq" id="WP_034359949.1">
    <property type="nucleotide sequence ID" value="NZ_JHAC01000064.1"/>
</dbReference>
<dbReference type="STRING" id="1476583.DEIPH_ctg069orf0009"/>
<dbReference type="SUPFAM" id="SSF52833">
    <property type="entry name" value="Thioredoxin-like"/>
    <property type="match status" value="1"/>
</dbReference>
<dbReference type="PROSITE" id="PS00194">
    <property type="entry name" value="THIOREDOXIN_1"/>
    <property type="match status" value="1"/>
</dbReference>
<dbReference type="AlphaFoldDB" id="A0A016QL66"/>
<evidence type="ECO:0000256" key="5">
    <source>
        <dbReference type="ARBA" id="ARBA00023284"/>
    </source>
</evidence>
<keyword evidence="9" id="KW-1185">Reference proteome</keyword>
<dbReference type="PANTHER" id="PTHR45663:SF11">
    <property type="entry name" value="GEO12009P1"/>
    <property type="match status" value="1"/>
</dbReference>
<dbReference type="Gene3D" id="3.40.30.10">
    <property type="entry name" value="Glutaredoxin"/>
    <property type="match status" value="1"/>
</dbReference>
<evidence type="ECO:0000313" key="8">
    <source>
        <dbReference type="EMBL" id="EYB66808.1"/>
    </source>
</evidence>
<proteinExistence type="inferred from homology"/>
<dbReference type="OrthoDB" id="9790390at2"/>
<dbReference type="PANTHER" id="PTHR45663">
    <property type="entry name" value="GEO12009P1"/>
    <property type="match status" value="1"/>
</dbReference>
<dbReference type="InterPro" id="IPR017937">
    <property type="entry name" value="Thioredoxin_CS"/>
</dbReference>
<evidence type="ECO:0000256" key="3">
    <source>
        <dbReference type="ARBA" id="ARBA00022982"/>
    </source>
</evidence>
<reference evidence="8 9" key="1">
    <citation type="submission" date="2014-03" db="EMBL/GenBank/DDBJ databases">
        <title>Draft genome sequence of Deinococcus phoenicis 1P10ME.</title>
        <authorList>
            <person name="Stepanov V.G."/>
            <person name="Vaishampayan P."/>
            <person name="Venkateswaran K."/>
            <person name="Fox G.E."/>
        </authorList>
    </citation>
    <scope>NUCLEOTIDE SEQUENCE [LARGE SCALE GENOMIC DNA]</scope>
    <source>
        <strain evidence="8 9">1P10ME</strain>
    </source>
</reference>
<comment type="caution">
    <text evidence="8">The sequence shown here is derived from an EMBL/GenBank/DDBJ whole genome shotgun (WGS) entry which is preliminary data.</text>
</comment>
<organism evidence="8 9">
    <name type="scientific">Deinococcus phoenicis</name>
    <dbReference type="NCBI Taxonomy" id="1476583"/>
    <lineage>
        <taxon>Bacteria</taxon>
        <taxon>Thermotogati</taxon>
        <taxon>Deinococcota</taxon>
        <taxon>Deinococci</taxon>
        <taxon>Deinococcales</taxon>
        <taxon>Deinococcaceae</taxon>
        <taxon>Deinococcus</taxon>
    </lineage>
</organism>
<evidence type="ECO:0000256" key="1">
    <source>
        <dbReference type="ARBA" id="ARBA00008987"/>
    </source>
</evidence>
<dbReference type="PATRIC" id="fig|1476583.3.peg.3175"/>
<dbReference type="PROSITE" id="PS51352">
    <property type="entry name" value="THIOREDOXIN_2"/>
    <property type="match status" value="1"/>
</dbReference>